<gene>
    <name evidence="1" type="ORF">BO95DRAFT_503103</name>
</gene>
<evidence type="ECO:0000313" key="2">
    <source>
        <dbReference type="Proteomes" id="UP000249057"/>
    </source>
</evidence>
<protein>
    <submittedName>
        <fullName evidence="1">Nonribosomal peptide synthase</fullName>
    </submittedName>
</protein>
<proteinExistence type="predicted"/>
<reference evidence="1" key="1">
    <citation type="submission" date="2018-02" db="EMBL/GenBank/DDBJ databases">
        <title>The genomes of Aspergillus section Nigri reveals drivers in fungal speciation.</title>
        <authorList>
            <consortium name="DOE Joint Genome Institute"/>
            <person name="Vesth T.C."/>
            <person name="Nybo J."/>
            <person name="Theobald S."/>
            <person name="Brandl J."/>
            <person name="Frisvad J.C."/>
            <person name="Nielsen K.F."/>
            <person name="Lyhne E.K."/>
            <person name="Kogle M.E."/>
            <person name="Kuo A."/>
            <person name="Riley R."/>
            <person name="Clum A."/>
            <person name="Nolan M."/>
            <person name="Lipzen A."/>
            <person name="Salamov A."/>
            <person name="Henrissat B."/>
            <person name="Wiebenga A."/>
            <person name="De vries R.P."/>
            <person name="Grigoriev I.V."/>
            <person name="Mortensen U.H."/>
            <person name="Andersen M.R."/>
            <person name="Baker S.E."/>
        </authorList>
    </citation>
    <scope>NUCLEOTIDE SEQUENCE</scope>
    <source>
        <strain evidence="1">CBS 621.78</strain>
    </source>
</reference>
<sequence length="2316" mass="255172">MPVRSEINIQITLCVDVASSEARLVYKSRSVQGKGLQALVQQLESLLPCNDKQNDPSQFWQKHLAGFVGVCERQFPTLSCVRMVLEPDYPPTVSRTLTLEASRKNFEDFAAQYGLKSIDTIFQGAFATILSKYLELDRVILGDVTSSTADSAVLTSHSTVPVPIVIDPQMTARDLLRQIDGFMSSAVALKEVPLGVMREILQCPPQQAPFNAHYAGNTHAEPGEIHSAQSTIESSPVSLSVQCSGKDNLSCTLSVRGDLMDTYHVDLVLQQIHALATAMIGNPTEKIHDLTRTFARHLLSIHAPVVSEQLKQAPSLSPFHWVDHWAKLNSAWPAVEVIELVGEDGIRSQMWTYGELAQTSDRIATWLVRRGWRNSMISVCLGDVIPPDGCEVIDVNSPELREELSSIDEVAVIEADPSDNCYLLYTSGSTGLPKGVLVTRGNLSAFTEAQSEYICRDVPDTLKLGGAGSYLAHASRAFDVHICEMVLGWRHGLRLVTAPRTMLLDNLRLVLTQCRISHAGFVPSLLEHTGLSAEQLPDLRYLGVGGEKISETIIERFVGKPSIALVNAYGPTEVTIGLTSHTVTASSTVRNIGSAVGNITLHVLEPETNDYVKRGQAGELCVTGDLVAKGYHGRPDAKGFTYFHGQHMYRTGDIVRLMANDCVEYLGRRDSQAKVRGQRLELEEVSIAVRRCAERPVNVTSIVTPSPITKRPQLVTFISPASDRPENATAQPVFAREEYQKWVPQVLERCRQQLPAYMVPSVLLPVTFIPIQISGKADNRRLVALYEGIPAYDLLHGAETPSVTEREPNLELEDAPLTVGEQELVDLVCSVTSADSDAVTRTTSIFQLGLDSLSSLDLAARMREAGFVCSAFDIMRSATVEHLALLPRHGDKAGRNAQAGRQLLESTQQLVTLDRAVRASPKLISNSSIAIIRPCLPLQESLVSSSVDSDIPLYVNHTLFRLRPTASLRALRLAFEDVIQENEIFRTCFHLMDDRVVQVVLKPRVAKVAWDEIEVADEQAARQHFKKCQPQIASKIVCDIERHPPMHMTAACSTENHDSGWLMLSIHHSIFDGASMAILLDRLYQHYSGQSSSDAINLTSLYRYLVRPAEKEAEQYWSQYLSDCYPGVVIVDDPSNTTYSITTEALPVKLSELSNLASRISTTAPLLIETIWAISLAKLLGQGDLIFGRVMNGRAIPVDSVETMLIPLVTTVPARFRLSSGASSLVNLIKEHTRASLDSLPHQHTSLRAIQRYCHAPGPLFNTMFSYLAVRTSSVDVLLQEMDSVMEVDYPLALEVRADTETDTITLRLRTTSDPSLSQQSTSLLSTMVILLQSLVAAGDAVVDEPALVQGHEQTQTTAWDEIQWTEGETKIRQIVSQITGLPENQIAKNSSFFALGIDSVISIRLARCFQEHQMKVSSSDILRYPSVGSLYNHLENASILPSVRQSEQTKLVPHADINLLHGDDSIVETYRCTPLQTAMIAHFQPFAPAAHRVANLQEQSTQFWITVVAGYRYSGIPAPIDSSTESQPQWAEVKVQIPAAELLHRCSSLEVTLQTVAPLAYGRSLAVLLGQRDVVFGHVVSGRGLDDGTTGSIMGPLINTVPFRLTLDSILQSTRSALRAIQHFCADALQHQHVSLGQVQKGWRLTSQSPSPSLFDALFTFNKSESPDRTSIFQPYVSDRELVSPHYKLNVEFEQAPESLFIRVSCRDVFAGKSELKVWLETLAQGLAEIVNCPDAPVLSFPTGLSALPLATPCQQVVDEESGDSPEAAYQATVIKEILATVTGTPVEQIRNDSSVFTLGVDSILAIDISARCRKARLRLSASDILQGKTVRGIARLAAKHLITLPNTGLEAVHHTMITRESREKALAILSLAEEDVEAILPCLSGQLFYISRWLQSGRRLWEFTFAFRSSVRIDERRIQDAWHALQERHSILRTSFAAVSSAEVVQVVSKSPRADRVHVERRLCNEASQGSVRHSIDRNAASSSTMFIPPAKLCLLDSPDSDVLLLTLHHALYDAWTIPIMLGDLEALYLGKSLSAPADFSSFARQAQRKPDSSWRRRLSMGQPTILGSNAYNQQNFQDVKSSELFCLQKLSQVESLCHQKGISMPSVIFLAVGRGLARITTVDHPTFGLFSAGRSNDFPGIHRLAGPTVNMLPFVVQNALFGPVSASISDIQQSLNERALHDQTDLRDLLQMMKSSGNDLQFNLLVNILWGKLKRDAGGDAGDSILTPCRIGPSEGPMTALLTEEKTSVDALDLNDLPCRRNLMLEVAYSEQEDAMLWKIDYTLDIMSSREAEGILEVIGKEVEEVVRALSSD</sequence>
<accession>A0ACD1GLA0</accession>
<organism evidence="1 2">
    <name type="scientific">Aspergillus brunneoviolaceus CBS 621.78</name>
    <dbReference type="NCBI Taxonomy" id="1450534"/>
    <lineage>
        <taxon>Eukaryota</taxon>
        <taxon>Fungi</taxon>
        <taxon>Dikarya</taxon>
        <taxon>Ascomycota</taxon>
        <taxon>Pezizomycotina</taxon>
        <taxon>Eurotiomycetes</taxon>
        <taxon>Eurotiomycetidae</taxon>
        <taxon>Eurotiales</taxon>
        <taxon>Aspergillaceae</taxon>
        <taxon>Aspergillus</taxon>
        <taxon>Aspergillus subgen. Circumdati</taxon>
    </lineage>
</organism>
<keyword evidence="2" id="KW-1185">Reference proteome</keyword>
<evidence type="ECO:0000313" key="1">
    <source>
        <dbReference type="EMBL" id="RAH50015.1"/>
    </source>
</evidence>
<name>A0ACD1GLA0_9EURO</name>
<dbReference type="EMBL" id="KZ825315">
    <property type="protein sequence ID" value="RAH50015.1"/>
    <property type="molecule type" value="Genomic_DNA"/>
</dbReference>
<dbReference type="Proteomes" id="UP000249057">
    <property type="component" value="Unassembled WGS sequence"/>
</dbReference>